<keyword evidence="1" id="KW-0812">Transmembrane</keyword>
<comment type="caution">
    <text evidence="2">The sequence shown here is derived from an EMBL/GenBank/DDBJ whole genome shotgun (WGS) entry which is preliminary data.</text>
</comment>
<reference evidence="2 3" key="1">
    <citation type="submission" date="2023-10" db="EMBL/GenBank/DDBJ databases">
        <title>Wastewater isolates of ESBL- and carbapenemase-producing Gram-negative bacteria from New Zealand.</title>
        <authorList>
            <person name="Straub C."/>
            <person name="Weaver L."/>
            <person name="Cornelius A."/>
            <person name="Mcgill E."/>
            <person name="Dyet K."/>
            <person name="White L."/>
            <person name="Pattis I."/>
        </authorList>
    </citation>
    <scope>NUCLEOTIDE SEQUENCE [LARGE SCALE GENOMIC DNA]</scope>
    <source>
        <strain evidence="2 3">ESBL09</strain>
    </source>
</reference>
<dbReference type="RefSeq" id="WP_315406013.1">
    <property type="nucleotide sequence ID" value="NZ_JAVLTS010000008.1"/>
</dbReference>
<evidence type="ECO:0000256" key="1">
    <source>
        <dbReference type="SAM" id="Phobius"/>
    </source>
</evidence>
<sequence>MPANTAIKYLHRLITVILALLVAGFLLYQHFINGPPDDSLAYKKQISENMWLYVTKYDGGGATVSEVYRYYLDGRLPGDVLPHLAERQPFMVTDVGNAAVTGYGSIVNVRVTGRVYSFTNSDLFYNGDTAIMPVINLDANGIR</sequence>
<feature type="transmembrane region" description="Helical" evidence="1">
    <location>
        <begin position="12"/>
        <end position="31"/>
    </location>
</feature>
<evidence type="ECO:0000313" key="2">
    <source>
        <dbReference type="EMBL" id="MEE9653716.1"/>
    </source>
</evidence>
<dbReference type="Proteomes" id="UP001331691">
    <property type="component" value="Unassembled WGS sequence"/>
</dbReference>
<keyword evidence="1" id="KW-0472">Membrane</keyword>
<organism evidence="2 3">
    <name type="scientific">Kluyvera ascorbata</name>
    <dbReference type="NCBI Taxonomy" id="51288"/>
    <lineage>
        <taxon>Bacteria</taxon>
        <taxon>Pseudomonadati</taxon>
        <taxon>Pseudomonadota</taxon>
        <taxon>Gammaproteobacteria</taxon>
        <taxon>Enterobacterales</taxon>
        <taxon>Enterobacteriaceae</taxon>
        <taxon>Kluyvera</taxon>
    </lineage>
</organism>
<gene>
    <name evidence="2" type="ORF">V4836_06025</name>
</gene>
<accession>A0AB35X2F0</accession>
<dbReference type="AlphaFoldDB" id="A0AB35X2F0"/>
<protein>
    <submittedName>
        <fullName evidence="2">Uncharacterized protein</fullName>
    </submittedName>
</protein>
<name>A0AB35X2F0_9ENTR</name>
<proteinExistence type="predicted"/>
<evidence type="ECO:0000313" key="3">
    <source>
        <dbReference type="Proteomes" id="UP001331691"/>
    </source>
</evidence>
<keyword evidence="3" id="KW-1185">Reference proteome</keyword>
<dbReference type="EMBL" id="JAZKKV010000001">
    <property type="protein sequence ID" value="MEE9653716.1"/>
    <property type="molecule type" value="Genomic_DNA"/>
</dbReference>
<keyword evidence="1" id="KW-1133">Transmembrane helix</keyword>